<gene>
    <name evidence="1" type="ORF">METZ01_LOCUS178893</name>
</gene>
<protein>
    <submittedName>
        <fullName evidence="1">Uncharacterized protein</fullName>
    </submittedName>
</protein>
<evidence type="ECO:0000313" key="1">
    <source>
        <dbReference type="EMBL" id="SVB26039.1"/>
    </source>
</evidence>
<dbReference type="EMBL" id="UINC01034731">
    <property type="protein sequence ID" value="SVB26039.1"/>
    <property type="molecule type" value="Genomic_DNA"/>
</dbReference>
<name>A0A382CJK9_9ZZZZ</name>
<organism evidence="1">
    <name type="scientific">marine metagenome</name>
    <dbReference type="NCBI Taxonomy" id="408172"/>
    <lineage>
        <taxon>unclassified sequences</taxon>
        <taxon>metagenomes</taxon>
        <taxon>ecological metagenomes</taxon>
    </lineage>
</organism>
<proteinExistence type="predicted"/>
<reference evidence="1" key="1">
    <citation type="submission" date="2018-05" db="EMBL/GenBank/DDBJ databases">
        <authorList>
            <person name="Lanie J.A."/>
            <person name="Ng W.-L."/>
            <person name="Kazmierczak K.M."/>
            <person name="Andrzejewski T.M."/>
            <person name="Davidsen T.M."/>
            <person name="Wayne K.J."/>
            <person name="Tettelin H."/>
            <person name="Glass J.I."/>
            <person name="Rusch D."/>
            <person name="Podicherti R."/>
            <person name="Tsui H.-C.T."/>
            <person name="Winkler M.E."/>
        </authorList>
    </citation>
    <scope>NUCLEOTIDE SEQUENCE</scope>
</reference>
<sequence>MLNEPKMMTFFINCKFQLFTKTFLLSVLLIGHTAIFCSGSEPIHSLDFSGNGPIFLSKEQISEDLNLASRLFRDNYVRHPIFEQHGINWEGVFQKLESLLLKDINPVLTHHFQKQLIK</sequence>
<dbReference type="AlphaFoldDB" id="A0A382CJK9"/>
<feature type="non-terminal residue" evidence="1">
    <location>
        <position position="118"/>
    </location>
</feature>
<accession>A0A382CJK9</accession>